<organism evidence="13 14">
    <name type="scientific">Myxozyma melibiosi</name>
    <dbReference type="NCBI Taxonomy" id="54550"/>
    <lineage>
        <taxon>Eukaryota</taxon>
        <taxon>Fungi</taxon>
        <taxon>Dikarya</taxon>
        <taxon>Ascomycota</taxon>
        <taxon>Saccharomycotina</taxon>
        <taxon>Lipomycetes</taxon>
        <taxon>Lipomycetales</taxon>
        <taxon>Lipomycetaceae</taxon>
        <taxon>Myxozyma</taxon>
    </lineage>
</organism>
<dbReference type="PIRSF" id="PIRSF017259">
    <property type="entry name" value="tRNA_mtfrase_TRM11"/>
    <property type="match status" value="1"/>
</dbReference>
<dbReference type="PROSITE" id="PS51627">
    <property type="entry name" value="SAM_MT_TRM11"/>
    <property type="match status" value="1"/>
</dbReference>
<evidence type="ECO:0000256" key="7">
    <source>
        <dbReference type="ARBA" id="ARBA00022694"/>
    </source>
</evidence>
<feature type="domain" description="tRNA (guanine(10)-N(2))-methyltransferase TRMT11 N-terminal" evidence="12">
    <location>
        <begin position="3"/>
        <end position="173"/>
    </location>
</feature>
<evidence type="ECO:0000256" key="4">
    <source>
        <dbReference type="ARBA" id="ARBA00022603"/>
    </source>
</evidence>
<dbReference type="GeneID" id="90036396"/>
<dbReference type="GO" id="GO:0032259">
    <property type="term" value="P:methylation"/>
    <property type="evidence" value="ECO:0007669"/>
    <property type="project" value="UniProtKB-KW"/>
</dbReference>
<evidence type="ECO:0000313" key="13">
    <source>
        <dbReference type="EMBL" id="KAK7202880.1"/>
    </source>
</evidence>
<feature type="domain" description="Ribosomal RNA large subunit methyltransferase K/L-like methyltransferase" evidence="11">
    <location>
        <begin position="183"/>
        <end position="297"/>
    </location>
</feature>
<dbReference type="Proteomes" id="UP001498771">
    <property type="component" value="Unassembled WGS sequence"/>
</dbReference>
<protein>
    <recommendedName>
        <fullName evidence="9">tRNA (guanine(10)-N(2))-methyltransferase</fullName>
        <ecNumber evidence="9">2.1.1.214</ecNumber>
    </recommendedName>
</protein>
<name>A0ABR1EZ90_9ASCO</name>
<evidence type="ECO:0000259" key="11">
    <source>
        <dbReference type="Pfam" id="PF01170"/>
    </source>
</evidence>
<dbReference type="PANTHER" id="PTHR13370:SF3">
    <property type="entry name" value="TRNA (GUANINE(10)-N2)-METHYLTRANSFERASE HOMOLOG"/>
    <property type="match status" value="1"/>
</dbReference>
<dbReference type="EC" id="2.1.1.214" evidence="9"/>
<evidence type="ECO:0000313" key="14">
    <source>
        <dbReference type="Proteomes" id="UP001498771"/>
    </source>
</evidence>
<dbReference type="EMBL" id="JBBJBU010000014">
    <property type="protein sequence ID" value="KAK7202880.1"/>
    <property type="molecule type" value="Genomic_DNA"/>
</dbReference>
<dbReference type="InterPro" id="IPR029063">
    <property type="entry name" value="SAM-dependent_MTases_sf"/>
</dbReference>
<evidence type="ECO:0000256" key="9">
    <source>
        <dbReference type="ARBA" id="ARBA00066937"/>
    </source>
</evidence>
<evidence type="ECO:0000259" key="12">
    <source>
        <dbReference type="Pfam" id="PF25904"/>
    </source>
</evidence>
<reference evidence="13 14" key="1">
    <citation type="submission" date="2024-03" db="EMBL/GenBank/DDBJ databases">
        <title>Genome-scale model development and genomic sequencing of the oleaginous clade Lipomyces.</title>
        <authorList>
            <consortium name="Lawrence Berkeley National Laboratory"/>
            <person name="Czajka J.J."/>
            <person name="Han Y."/>
            <person name="Kim J."/>
            <person name="Mondo S.J."/>
            <person name="Hofstad B.A."/>
            <person name="Robles A."/>
            <person name="Haridas S."/>
            <person name="Riley R."/>
            <person name="LaButti K."/>
            <person name="Pangilinan J."/>
            <person name="Andreopoulos W."/>
            <person name="Lipzen A."/>
            <person name="Yan J."/>
            <person name="Wang M."/>
            <person name="Ng V."/>
            <person name="Grigoriev I.V."/>
            <person name="Spatafora J.W."/>
            <person name="Magnuson J.K."/>
            <person name="Baker S.E."/>
            <person name="Pomraning K.R."/>
        </authorList>
    </citation>
    <scope>NUCLEOTIDE SEQUENCE [LARGE SCALE GENOMIC DNA]</scope>
    <source>
        <strain evidence="13 14">Phaff 52-87</strain>
    </source>
</reference>
<dbReference type="PROSITE" id="PS00092">
    <property type="entry name" value="N6_MTASE"/>
    <property type="match status" value="1"/>
</dbReference>
<dbReference type="PRINTS" id="PR00507">
    <property type="entry name" value="N12N6MTFRASE"/>
</dbReference>
<dbReference type="InterPro" id="IPR059073">
    <property type="entry name" value="TRMT11_N"/>
</dbReference>
<sequence>MPEYLVLLAQTHESFRKAELEALAVLENISVDLSSHDEKSPFLYVTLQDDDEAKRLIQRSILARAVYELWGKADSENALHEDVRHRSSSRFEKYKTPSFKFDFISHRGSRTKSQQRDMFESFDYLGFDGPIKMRDPDEIFTIIEEYEPAYHSNTDPPRLSHIFFGRFIGESQRDVVDKYDLKKRRYIGTTSFDAELALISCNIALAGPQKIVYDPFAGTGSFLVAASHFGAMALGSDIDGRQIRGKKARNITTNYDQYKLQSFFLDTFVGDFTHNPIRASFKLDAIVCDPPYGVREGLKVLGSRDTERYADKKPTVLENGDLSHLRPDYIPPKKPYHFDALLDDLLEFAARNLVDEGRLCCWMPTANEDYGERTIPKHPELELISNCVQEFNRWSRRLLTYVRKVREGDDAGLVSSHREKKVYSQVQFRDKYFSGFSATANSVV</sequence>
<keyword evidence="3 10" id="KW-0820">tRNA-binding</keyword>
<keyword evidence="5 10" id="KW-0808">Transferase</keyword>
<comment type="subcellular location">
    <subcellularLocation>
        <location evidence="1">Cytoplasm</location>
    </subcellularLocation>
</comment>
<dbReference type="GO" id="GO:0008168">
    <property type="term" value="F:methyltransferase activity"/>
    <property type="evidence" value="ECO:0007669"/>
    <property type="project" value="UniProtKB-KW"/>
</dbReference>
<keyword evidence="7 10" id="KW-0819">tRNA processing</keyword>
<dbReference type="PANTHER" id="PTHR13370">
    <property type="entry name" value="RNA METHYLASE-RELATED"/>
    <property type="match status" value="1"/>
</dbReference>
<evidence type="ECO:0000256" key="8">
    <source>
        <dbReference type="ARBA" id="ARBA00022884"/>
    </source>
</evidence>
<gene>
    <name evidence="13" type="ORF">BZA70DRAFT_260770</name>
</gene>
<evidence type="ECO:0000256" key="5">
    <source>
        <dbReference type="ARBA" id="ARBA00022679"/>
    </source>
</evidence>
<evidence type="ECO:0000256" key="3">
    <source>
        <dbReference type="ARBA" id="ARBA00022555"/>
    </source>
</evidence>
<keyword evidence="14" id="KW-1185">Reference proteome</keyword>
<evidence type="ECO:0000256" key="2">
    <source>
        <dbReference type="ARBA" id="ARBA00022490"/>
    </source>
</evidence>
<dbReference type="InterPro" id="IPR002052">
    <property type="entry name" value="DNA_methylase_N6_adenine_CS"/>
</dbReference>
<evidence type="ECO:0000256" key="10">
    <source>
        <dbReference type="PROSITE-ProRule" id="PRU00959"/>
    </source>
</evidence>
<keyword evidence="4 10" id="KW-0489">Methyltransferase</keyword>
<keyword evidence="2" id="KW-0963">Cytoplasm</keyword>
<proteinExistence type="inferred from homology"/>
<comment type="similarity">
    <text evidence="10">Belongs to the class I-like SAM-binding methyltransferase superfamily. TRM11 methyltransferase family.</text>
</comment>
<dbReference type="RefSeq" id="XP_064765913.1">
    <property type="nucleotide sequence ID" value="XM_064910884.1"/>
</dbReference>
<dbReference type="InterPro" id="IPR016691">
    <property type="entry name" value="TRMT11"/>
</dbReference>
<dbReference type="CDD" id="cd02440">
    <property type="entry name" value="AdoMet_MTases"/>
    <property type="match status" value="1"/>
</dbReference>
<evidence type="ECO:0000256" key="1">
    <source>
        <dbReference type="ARBA" id="ARBA00004496"/>
    </source>
</evidence>
<dbReference type="Pfam" id="PF25904">
    <property type="entry name" value="Tmrp11_N"/>
    <property type="match status" value="1"/>
</dbReference>
<keyword evidence="6 10" id="KW-0949">S-adenosyl-L-methionine</keyword>
<keyword evidence="8 10" id="KW-0694">RNA-binding</keyword>
<dbReference type="Gene3D" id="3.40.50.150">
    <property type="entry name" value="Vaccinia Virus protein VP39"/>
    <property type="match status" value="1"/>
</dbReference>
<accession>A0ABR1EZ90</accession>
<dbReference type="InterPro" id="IPR000241">
    <property type="entry name" value="RlmKL-like_Mtase"/>
</dbReference>
<comment type="caution">
    <text evidence="13">The sequence shown here is derived from an EMBL/GenBank/DDBJ whole genome shotgun (WGS) entry which is preliminary data.</text>
</comment>
<evidence type="ECO:0000256" key="6">
    <source>
        <dbReference type="ARBA" id="ARBA00022691"/>
    </source>
</evidence>
<dbReference type="Pfam" id="PF01170">
    <property type="entry name" value="UPF0020"/>
    <property type="match status" value="1"/>
</dbReference>
<dbReference type="SUPFAM" id="SSF53335">
    <property type="entry name" value="S-adenosyl-L-methionine-dependent methyltransferases"/>
    <property type="match status" value="1"/>
</dbReference>